<dbReference type="InterPro" id="IPR001375">
    <property type="entry name" value="Peptidase_S9_cat"/>
</dbReference>
<evidence type="ECO:0000313" key="3">
    <source>
        <dbReference type="EMBL" id="QBI56669.1"/>
    </source>
</evidence>
<reference evidence="3 4" key="1">
    <citation type="submission" date="2019-02" db="EMBL/GenBank/DDBJ databases">
        <authorList>
            <person name="Khodamoradi S."/>
            <person name="Hahnke R.L."/>
            <person name="Kaempfer P."/>
            <person name="Schumann P."/>
            <person name="Rohde M."/>
            <person name="Steinert M."/>
            <person name="Luzhetskyy A."/>
            <person name="Wink J."/>
            <person name="Ruckert C."/>
        </authorList>
    </citation>
    <scope>NUCLEOTIDE SEQUENCE [LARGE SCALE GENOMIC DNA]</scope>
    <source>
        <strain evidence="3 4">M2</strain>
    </source>
</reference>
<dbReference type="SUPFAM" id="SSF82171">
    <property type="entry name" value="DPP6 N-terminal domain-like"/>
    <property type="match status" value="1"/>
</dbReference>
<accession>A0A4P6QAQ6</accession>
<sequence>MRERWQDRFRAGSVSLPSWAREAPDHSLFRSNTSGTWELHTWDRTTGHRRQLTKRPHGTETGALDPAGEFVWWFDDTDGDEFGVWRRQPFAGGPDSTPLPDLAPSYDSGLALGTGGFAVVGRSTDEGFSAHAGTAPGPSRTVYAHRCEGWVADLSDDGSLLAIAHSEHGDSRHMAVRVLRLAPAPAPSAAAAQQAGAPDPAAAGTRTEAAATVTDLWDGPGLDLVPVAFEPGGHRLLVLHERRGVRAPLVWDPFTGAEQEIDTGLPGELGADWTPDAAALLISQEHRGRILLHRYTLATGALTALDVPPGVAAAASARPDGTVEYRWSDSAHPPAVRDTSGATVLRPQGPSAPPSVPVHDAAVEGPGGAIHVLVSLPEEGERPYPAVFVVHGGPQAQDYDAFLPDVAAWVDHGFAVVRVNYRGSTGYGAAWRDALEGRVGITELEDITAVRDWAVQTGLADPERLLIEGGSWGGYLVLLALGLRPGDWSAGIAAVPIADYEASYADQMEALRAFDRSMFGGSPEEVPERYRASSPITYAADVLAPLLVLAGENDPRCPIRQVDNYLARLTELGKPHEVYRFDAGHGSFVVDERIRQMAAELDFALRVTGQREGARPGSL</sequence>
<proteinExistence type="predicted"/>
<dbReference type="Pfam" id="PF00326">
    <property type="entry name" value="Peptidase_S9"/>
    <property type="match status" value="1"/>
</dbReference>
<organism evidence="3 4">
    <name type="scientific">Streptomonospora litoralis</name>
    <dbReference type="NCBI Taxonomy" id="2498135"/>
    <lineage>
        <taxon>Bacteria</taxon>
        <taxon>Bacillati</taxon>
        <taxon>Actinomycetota</taxon>
        <taxon>Actinomycetes</taxon>
        <taxon>Streptosporangiales</taxon>
        <taxon>Nocardiopsidaceae</taxon>
        <taxon>Streptomonospora</taxon>
    </lineage>
</organism>
<evidence type="ECO:0000256" key="1">
    <source>
        <dbReference type="ARBA" id="ARBA00022801"/>
    </source>
</evidence>
<gene>
    <name evidence="3" type="primary">ptpA4</name>
    <name evidence="3" type="ORF">EKD16_24625</name>
</gene>
<dbReference type="EMBL" id="CP036455">
    <property type="protein sequence ID" value="QBI56669.1"/>
    <property type="molecule type" value="Genomic_DNA"/>
</dbReference>
<dbReference type="PANTHER" id="PTHR42776">
    <property type="entry name" value="SERINE PEPTIDASE S9 FAMILY MEMBER"/>
    <property type="match status" value="1"/>
</dbReference>
<dbReference type="AlphaFoldDB" id="A0A4P6QAQ6"/>
<dbReference type="EC" id="3.4.14.12" evidence="3"/>
<dbReference type="InterPro" id="IPR029058">
    <property type="entry name" value="AB_hydrolase_fold"/>
</dbReference>
<protein>
    <submittedName>
        <fullName evidence="3">Prolyl tripeptidyl peptidase</fullName>
        <ecNumber evidence="3">3.4.14.12</ecNumber>
    </submittedName>
</protein>
<evidence type="ECO:0000313" key="4">
    <source>
        <dbReference type="Proteomes" id="UP000292235"/>
    </source>
</evidence>
<dbReference type="RefSeq" id="WP_131101690.1">
    <property type="nucleotide sequence ID" value="NZ_CP036455.1"/>
</dbReference>
<dbReference type="Gene3D" id="3.40.50.1820">
    <property type="entry name" value="alpha/beta hydrolase"/>
    <property type="match status" value="1"/>
</dbReference>
<dbReference type="Proteomes" id="UP000292235">
    <property type="component" value="Chromosome"/>
</dbReference>
<dbReference type="Gene3D" id="2.120.10.30">
    <property type="entry name" value="TolB, C-terminal domain"/>
    <property type="match status" value="1"/>
</dbReference>
<dbReference type="GO" id="GO:0006508">
    <property type="term" value="P:proteolysis"/>
    <property type="evidence" value="ECO:0007669"/>
    <property type="project" value="InterPro"/>
</dbReference>
<dbReference type="PANTHER" id="PTHR42776:SF27">
    <property type="entry name" value="DIPEPTIDYL PEPTIDASE FAMILY MEMBER 6"/>
    <property type="match status" value="1"/>
</dbReference>
<feature type="domain" description="Peptidase S9 prolyl oligopeptidase catalytic" evidence="2">
    <location>
        <begin position="408"/>
        <end position="609"/>
    </location>
</feature>
<dbReference type="KEGG" id="strr:EKD16_24625"/>
<dbReference type="OrthoDB" id="128799at2"/>
<keyword evidence="4" id="KW-1185">Reference proteome</keyword>
<keyword evidence="1 3" id="KW-0378">Hydrolase</keyword>
<dbReference type="SUPFAM" id="SSF53474">
    <property type="entry name" value="alpha/beta-Hydrolases"/>
    <property type="match status" value="1"/>
</dbReference>
<name>A0A4P6QAQ6_9ACTN</name>
<evidence type="ECO:0000259" key="2">
    <source>
        <dbReference type="Pfam" id="PF00326"/>
    </source>
</evidence>
<dbReference type="InterPro" id="IPR011042">
    <property type="entry name" value="6-blade_b-propeller_TolB-like"/>
</dbReference>
<dbReference type="GO" id="GO:0004252">
    <property type="term" value="F:serine-type endopeptidase activity"/>
    <property type="evidence" value="ECO:0007669"/>
    <property type="project" value="TreeGrafter"/>
</dbReference>